<evidence type="ECO:0000259" key="11">
    <source>
        <dbReference type="Pfam" id="PF14703"/>
    </source>
</evidence>
<gene>
    <name evidence="12" type="ORF">SAPIO_CDS0756</name>
</gene>
<dbReference type="VEuPathDB" id="FungiDB:SAPIO_CDS0756"/>
<feature type="transmembrane region" description="Helical" evidence="8">
    <location>
        <begin position="724"/>
        <end position="742"/>
    </location>
</feature>
<feature type="domain" description="CSC1/OSCA1-like N-terminal transmembrane" evidence="10">
    <location>
        <begin position="39"/>
        <end position="209"/>
    </location>
</feature>
<dbReference type="RefSeq" id="XP_016646230.1">
    <property type="nucleotide sequence ID" value="XM_016783464.1"/>
</dbReference>
<accession>A0A084GGG9</accession>
<dbReference type="Pfam" id="PF02714">
    <property type="entry name" value="RSN1_7TM"/>
    <property type="match status" value="1"/>
</dbReference>
<feature type="domain" description="CSC1/OSCA1-like 7TM region" evidence="9">
    <location>
        <begin position="440"/>
        <end position="715"/>
    </location>
</feature>
<feature type="transmembrane region" description="Helical" evidence="8">
    <location>
        <begin position="35"/>
        <end position="56"/>
    </location>
</feature>
<evidence type="ECO:0000256" key="4">
    <source>
        <dbReference type="ARBA" id="ARBA00022692"/>
    </source>
</evidence>
<dbReference type="GO" id="GO:0005227">
    <property type="term" value="F:calcium-activated cation channel activity"/>
    <property type="evidence" value="ECO:0007669"/>
    <property type="project" value="EnsemblFungi"/>
</dbReference>
<comment type="caution">
    <text evidence="12">The sequence shown here is derived from an EMBL/GenBank/DDBJ whole genome shotgun (WGS) entry which is preliminary data.</text>
</comment>
<dbReference type="PANTHER" id="PTHR13018">
    <property type="entry name" value="PROBABLE MEMBRANE PROTEIN DUF221-RELATED"/>
    <property type="match status" value="1"/>
</dbReference>
<name>A0A084GGG9_PSEDA</name>
<dbReference type="PANTHER" id="PTHR13018:SF5">
    <property type="entry name" value="RE44586P"/>
    <property type="match status" value="1"/>
</dbReference>
<dbReference type="InterPro" id="IPR003864">
    <property type="entry name" value="CSC1/OSCA1-like_7TM"/>
</dbReference>
<dbReference type="OrthoDB" id="1689567at2759"/>
<feature type="transmembrane region" description="Helical" evidence="8">
    <location>
        <begin position="659"/>
        <end position="677"/>
    </location>
</feature>
<evidence type="ECO:0000256" key="1">
    <source>
        <dbReference type="ARBA" id="ARBA00004141"/>
    </source>
</evidence>
<keyword evidence="4 8" id="KW-0812">Transmembrane</keyword>
<feature type="transmembrane region" description="Helical" evidence="8">
    <location>
        <begin position="442"/>
        <end position="468"/>
    </location>
</feature>
<dbReference type="HOGENOM" id="CLU_002458_0_0_1"/>
<dbReference type="Pfam" id="PF13967">
    <property type="entry name" value="RSN1_TM"/>
    <property type="match status" value="1"/>
</dbReference>
<keyword evidence="13" id="KW-1185">Reference proteome</keyword>
<evidence type="ECO:0000256" key="2">
    <source>
        <dbReference type="ARBA" id="ARBA00007779"/>
    </source>
</evidence>
<feature type="transmembrane region" description="Helical" evidence="8">
    <location>
        <begin position="188"/>
        <end position="207"/>
    </location>
</feature>
<evidence type="ECO:0000256" key="8">
    <source>
        <dbReference type="SAM" id="Phobius"/>
    </source>
</evidence>
<dbReference type="GO" id="GO:0005886">
    <property type="term" value="C:plasma membrane"/>
    <property type="evidence" value="ECO:0007669"/>
    <property type="project" value="TreeGrafter"/>
</dbReference>
<evidence type="ECO:0000313" key="12">
    <source>
        <dbReference type="EMBL" id="KEZ46431.1"/>
    </source>
</evidence>
<protein>
    <submittedName>
        <fullName evidence="12">Duf221 domain-containing protein</fullName>
    </submittedName>
</protein>
<comment type="similarity">
    <text evidence="2">Belongs to the CSC1 (TC 1.A.17) family.</text>
</comment>
<feature type="transmembrane region" description="Helical" evidence="8">
    <location>
        <begin position="634"/>
        <end position="653"/>
    </location>
</feature>
<sequence length="860" mass="97510">MSDPTSSEPAPTSTQSLIPSECPTEEFLYPGSKDILLIVYVSLALGISSFLCFCFWRPRWKALYTARKRRLHSDVDLPTLPDGFFSWIPSLYKITEEQVLASAGLDAFVFLNFFKMSIRIIAIMAFFAAVVLAPINDHFLPRIEPNPGDGDGETSSFTTQSSVYLDPWDELHAAMDKKGKKNKDISYLYAYLVFTYFFSTLVLYILNRETVRVLRVRQEYLGTQSTVTDRTFRISGIPTDLRDEGKIKNLIEKLEIGQVEKVILCRQWHKLDALLEERDRCLRELERTWSEYHRKLESTNSGISGRLDGSGEEGSTDTGGGDASPDPGLEEAGYGLEERERPKIRLWHGFLRLQSRKTDAIDYYEEKLRRLDEKIIEARKKTYEPADLAFVTMDSIASCQMAIQALIDPRPGRLLTKPAPSPTDVVWKNTYAARGVRRLKSWVVTLFITVLSLVWFVIVATLASLLSICTINKAFPKFGDYLVHHEWIRFLVQTGLPTGAVSLLNVMVPFLYDFLSHYQGMISRGQIELSVISKNFFFTFFNIFFVFAVSGSTTQFIPVLWGALDNTHELPKLIARSIMNIGDFYISFIVLQGVGLIPFRLLEPGGVALYVWGRLTAKTPRDFHEMKAPPLFSYGYYLPTALLIFILCLVYSILQNGVLVLLAGLIYFTFSYFTYKYQLLYAMDQPQHATGQAWPMISYRIVLGLVFFQLTMGGVLGLHEAFKAVVLVIPLIAFTVWYGFYFKRRYVPLTKFISLRSIRAEIDPEDAAAVNEGMSPSRLTLGVLRRGSTLDEEREKGLEYVNPSLKIPLVQPWIYQDPPPVLDESTSGTRTPLDILGPETHSSTSSLSLGDTHIWRDEGA</sequence>
<dbReference type="InterPro" id="IPR027815">
    <property type="entry name" value="CSC1/OSCA1-like_cyt"/>
</dbReference>
<feature type="transmembrane region" description="Helical" evidence="8">
    <location>
        <begin position="697"/>
        <end position="718"/>
    </location>
</feature>
<dbReference type="OMA" id="CSCKKEN"/>
<dbReference type="AlphaFoldDB" id="A0A084GGG9"/>
<evidence type="ECO:0000259" key="9">
    <source>
        <dbReference type="Pfam" id="PF02714"/>
    </source>
</evidence>
<feature type="transmembrane region" description="Helical" evidence="8">
    <location>
        <begin position="488"/>
        <end position="515"/>
    </location>
</feature>
<keyword evidence="3" id="KW-0813">Transport</keyword>
<evidence type="ECO:0000256" key="3">
    <source>
        <dbReference type="ARBA" id="ARBA00022448"/>
    </source>
</evidence>
<dbReference type="GeneID" id="27718908"/>
<evidence type="ECO:0000259" key="10">
    <source>
        <dbReference type="Pfam" id="PF13967"/>
    </source>
</evidence>
<evidence type="ECO:0000313" key="13">
    <source>
        <dbReference type="Proteomes" id="UP000028545"/>
    </source>
</evidence>
<feature type="transmembrane region" description="Helical" evidence="8">
    <location>
        <begin position="116"/>
        <end position="135"/>
    </location>
</feature>
<feature type="region of interest" description="Disordered" evidence="7">
    <location>
        <begin position="821"/>
        <end position="860"/>
    </location>
</feature>
<feature type="domain" description="CSC1/OSCA1-like cytosolic" evidence="11">
    <location>
        <begin position="229"/>
        <end position="429"/>
    </location>
</feature>
<dbReference type="EMBL" id="JOWA01000033">
    <property type="protein sequence ID" value="KEZ46431.1"/>
    <property type="molecule type" value="Genomic_DNA"/>
</dbReference>
<dbReference type="Pfam" id="PF14703">
    <property type="entry name" value="PHM7_cyt"/>
    <property type="match status" value="1"/>
</dbReference>
<dbReference type="Proteomes" id="UP000028545">
    <property type="component" value="Unassembled WGS sequence"/>
</dbReference>
<dbReference type="KEGG" id="sapo:SAPIO_CDS0756"/>
<evidence type="ECO:0000256" key="7">
    <source>
        <dbReference type="SAM" id="MobiDB-lite"/>
    </source>
</evidence>
<organism evidence="12 13">
    <name type="scientific">Pseudallescheria apiosperma</name>
    <name type="common">Scedosporium apiospermum</name>
    <dbReference type="NCBI Taxonomy" id="563466"/>
    <lineage>
        <taxon>Eukaryota</taxon>
        <taxon>Fungi</taxon>
        <taxon>Dikarya</taxon>
        <taxon>Ascomycota</taxon>
        <taxon>Pezizomycotina</taxon>
        <taxon>Sordariomycetes</taxon>
        <taxon>Hypocreomycetidae</taxon>
        <taxon>Microascales</taxon>
        <taxon>Microascaceae</taxon>
        <taxon>Scedosporium</taxon>
    </lineage>
</organism>
<feature type="compositionally biased region" description="Polar residues" evidence="7">
    <location>
        <begin position="840"/>
        <end position="849"/>
    </location>
</feature>
<dbReference type="InterPro" id="IPR032880">
    <property type="entry name" value="CSC1/OSCA1-like_N"/>
</dbReference>
<comment type="subcellular location">
    <subcellularLocation>
        <location evidence="1">Membrane</location>
        <topology evidence="1">Multi-pass membrane protein</topology>
    </subcellularLocation>
</comment>
<feature type="region of interest" description="Disordered" evidence="7">
    <location>
        <begin position="300"/>
        <end position="332"/>
    </location>
</feature>
<evidence type="ECO:0000256" key="6">
    <source>
        <dbReference type="ARBA" id="ARBA00023136"/>
    </source>
</evidence>
<keyword evidence="5 8" id="KW-1133">Transmembrane helix</keyword>
<reference evidence="12 13" key="1">
    <citation type="journal article" date="2014" name="Genome Announc.">
        <title>Draft genome sequence of the pathogenic fungus Scedosporium apiospermum.</title>
        <authorList>
            <person name="Vandeputte P."/>
            <person name="Ghamrawi S."/>
            <person name="Rechenmann M."/>
            <person name="Iltis A."/>
            <person name="Giraud S."/>
            <person name="Fleury M."/>
            <person name="Thornton C."/>
            <person name="Delhaes L."/>
            <person name="Meyer W."/>
            <person name="Papon N."/>
            <person name="Bouchara J.P."/>
        </authorList>
    </citation>
    <scope>NUCLEOTIDE SEQUENCE [LARGE SCALE GENOMIC DNA]</scope>
    <source>
        <strain evidence="12 13">IHEM 14462</strain>
    </source>
</reference>
<proteinExistence type="inferred from homology"/>
<evidence type="ECO:0000256" key="5">
    <source>
        <dbReference type="ARBA" id="ARBA00022989"/>
    </source>
</evidence>
<feature type="transmembrane region" description="Helical" evidence="8">
    <location>
        <begin position="536"/>
        <end position="564"/>
    </location>
</feature>
<keyword evidence="6 8" id="KW-0472">Membrane</keyword>
<dbReference type="InterPro" id="IPR045122">
    <property type="entry name" value="Csc1-like"/>
</dbReference>